<evidence type="ECO:0000313" key="2">
    <source>
        <dbReference type="Proteomes" id="UP001194696"/>
    </source>
</evidence>
<accession>A0ABQ7K8U4</accession>
<keyword evidence="2" id="KW-1185">Reference proteome</keyword>
<name>A0ABQ7K8U4_9FUNG</name>
<proteinExistence type="predicted"/>
<organism evidence="1 2">
    <name type="scientific">Linnemannia gamsii</name>
    <dbReference type="NCBI Taxonomy" id="64522"/>
    <lineage>
        <taxon>Eukaryota</taxon>
        <taxon>Fungi</taxon>
        <taxon>Fungi incertae sedis</taxon>
        <taxon>Mucoromycota</taxon>
        <taxon>Mortierellomycotina</taxon>
        <taxon>Mortierellomycetes</taxon>
        <taxon>Mortierellales</taxon>
        <taxon>Mortierellaceae</taxon>
        <taxon>Linnemannia</taxon>
    </lineage>
</organism>
<dbReference type="EMBL" id="JAAAIM010000129">
    <property type="protein sequence ID" value="KAG0294158.1"/>
    <property type="molecule type" value="Genomic_DNA"/>
</dbReference>
<dbReference type="Proteomes" id="UP001194696">
    <property type="component" value="Unassembled WGS sequence"/>
</dbReference>
<evidence type="ECO:0000313" key="1">
    <source>
        <dbReference type="EMBL" id="KAG0294158.1"/>
    </source>
</evidence>
<protein>
    <submittedName>
        <fullName evidence="1">Uncharacterized protein</fullName>
    </submittedName>
</protein>
<comment type="caution">
    <text evidence="1">The sequence shown here is derived from an EMBL/GenBank/DDBJ whole genome shotgun (WGS) entry which is preliminary data.</text>
</comment>
<gene>
    <name evidence="1" type="ORF">BGZ96_001676</name>
</gene>
<sequence>MVVNVLNELGQYVTEAEVAGKDVEEDQEDIKKGGITTECGVEQLKSRIAEGFDDILLSRMRGVLYADTDICGSAKHFKLDPDSPFSRLDENVVEFLIIPERFEAWKEKHQRAISTKFVCLRTYKCPVEDQHRITYSCQCASQKKVRKDAVRGGKSSKPRLRKEGIKKGCLSKIHALFQPIPMADGSNKPGYVVEYHYQHNHSIGNITDLGTGQKSAAIRATM</sequence>
<reference evidence="1 2" key="1">
    <citation type="journal article" date="2020" name="Fungal Divers.">
        <title>Resolving the Mortierellaceae phylogeny through synthesis of multi-gene phylogenetics and phylogenomics.</title>
        <authorList>
            <person name="Vandepol N."/>
            <person name="Liber J."/>
            <person name="Desiro A."/>
            <person name="Na H."/>
            <person name="Kennedy M."/>
            <person name="Barry K."/>
            <person name="Grigoriev I.V."/>
            <person name="Miller A.N."/>
            <person name="O'Donnell K."/>
            <person name="Stajich J.E."/>
            <person name="Bonito G."/>
        </authorList>
    </citation>
    <scope>NUCLEOTIDE SEQUENCE [LARGE SCALE GENOMIC DNA]</scope>
    <source>
        <strain evidence="1 2">AD045</strain>
    </source>
</reference>